<comment type="caution">
    <text evidence="2">The sequence shown here is derived from an EMBL/GenBank/DDBJ whole genome shotgun (WGS) entry which is preliminary data.</text>
</comment>
<name>A0A2T0KGC6_9ACTN</name>
<proteinExistence type="predicted"/>
<dbReference type="Proteomes" id="UP000239415">
    <property type="component" value="Unassembled WGS sequence"/>
</dbReference>
<feature type="compositionally biased region" description="Low complexity" evidence="1">
    <location>
        <begin position="127"/>
        <end position="150"/>
    </location>
</feature>
<keyword evidence="3" id="KW-1185">Reference proteome</keyword>
<dbReference type="EMBL" id="PVMZ01000004">
    <property type="protein sequence ID" value="PRX22493.1"/>
    <property type="molecule type" value="Genomic_DNA"/>
</dbReference>
<dbReference type="AlphaFoldDB" id="A0A2T0KGC6"/>
<evidence type="ECO:0000313" key="3">
    <source>
        <dbReference type="Proteomes" id="UP000239415"/>
    </source>
</evidence>
<evidence type="ECO:0000256" key="1">
    <source>
        <dbReference type="SAM" id="MobiDB-lite"/>
    </source>
</evidence>
<organism evidence="2 3">
    <name type="scientific">Actinoplanes italicus</name>
    <dbReference type="NCBI Taxonomy" id="113567"/>
    <lineage>
        <taxon>Bacteria</taxon>
        <taxon>Bacillati</taxon>
        <taxon>Actinomycetota</taxon>
        <taxon>Actinomycetes</taxon>
        <taxon>Micromonosporales</taxon>
        <taxon>Micromonosporaceae</taxon>
        <taxon>Actinoplanes</taxon>
    </lineage>
</organism>
<sequence>MDEYGTDSDGVGAAPSVARLLLELRSRVDIDMKTVGRALQVRPKGVNTIAVKIHPGGVDVAVAPETANDVALGMSGAYVMDPDDPDCFVSLPADYIDENYDALLVASADAVQLRAAGKPAPVKRARTAAAPRASSAGGTRTASAAKAVKPAPRPEPPRCPKCRQYELLASGECPSGWC</sequence>
<dbReference type="OrthoDB" id="3294727at2"/>
<evidence type="ECO:0000313" key="2">
    <source>
        <dbReference type="EMBL" id="PRX22493.1"/>
    </source>
</evidence>
<dbReference type="RefSeq" id="WP_106317208.1">
    <property type="nucleotide sequence ID" value="NZ_BOMO01000190.1"/>
</dbReference>
<protein>
    <submittedName>
        <fullName evidence="2">Uncharacterized protein</fullName>
    </submittedName>
</protein>
<feature type="region of interest" description="Disordered" evidence="1">
    <location>
        <begin position="122"/>
        <end position="160"/>
    </location>
</feature>
<reference evidence="2 3" key="1">
    <citation type="submission" date="2018-03" db="EMBL/GenBank/DDBJ databases">
        <title>Genomic Encyclopedia of Archaeal and Bacterial Type Strains, Phase II (KMG-II): from individual species to whole genera.</title>
        <authorList>
            <person name="Goeker M."/>
        </authorList>
    </citation>
    <scope>NUCLEOTIDE SEQUENCE [LARGE SCALE GENOMIC DNA]</scope>
    <source>
        <strain evidence="2 3">DSM 43146</strain>
    </source>
</reference>
<accession>A0A2T0KGC6</accession>
<gene>
    <name evidence="2" type="ORF">CLV67_1049</name>
</gene>